<gene>
    <name evidence="2" type="ORF">MEUPH1_LOCUS19403</name>
</gene>
<dbReference type="EMBL" id="CARXXK010000004">
    <property type="protein sequence ID" value="CAI6364598.1"/>
    <property type="molecule type" value="Genomic_DNA"/>
</dbReference>
<keyword evidence="3" id="KW-1185">Reference proteome</keyword>
<feature type="region of interest" description="Disordered" evidence="1">
    <location>
        <begin position="1"/>
        <end position="24"/>
    </location>
</feature>
<sequence>MNMAQNNSQKEVGPIEFRHDNSKPKPLLSNTCNPQYNGWQFKHFTIKLDKANNCVKTSDGQVVMVENFATSTSNKPQVVVIGRSYIRKEEFFDNPCKSSSLGIYKVSELGPLISWEESNIIEKLVCLPFDEVHNIVIPYLHQ</sequence>
<protein>
    <submittedName>
        <fullName evidence="2">Uncharacterized protein</fullName>
    </submittedName>
</protein>
<proteinExistence type="predicted"/>
<accession>A0AAV0X8Q6</accession>
<name>A0AAV0X8Q6_9HEMI</name>
<dbReference type="AlphaFoldDB" id="A0AAV0X8Q6"/>
<evidence type="ECO:0000313" key="2">
    <source>
        <dbReference type="EMBL" id="CAI6364598.1"/>
    </source>
</evidence>
<comment type="caution">
    <text evidence="2">The sequence shown here is derived from an EMBL/GenBank/DDBJ whole genome shotgun (WGS) entry which is preliminary data.</text>
</comment>
<reference evidence="2 3" key="1">
    <citation type="submission" date="2023-01" db="EMBL/GenBank/DDBJ databases">
        <authorList>
            <person name="Whitehead M."/>
        </authorList>
    </citation>
    <scope>NUCLEOTIDE SEQUENCE [LARGE SCALE GENOMIC DNA]</scope>
</reference>
<organism evidence="2 3">
    <name type="scientific">Macrosiphum euphorbiae</name>
    <name type="common">potato aphid</name>
    <dbReference type="NCBI Taxonomy" id="13131"/>
    <lineage>
        <taxon>Eukaryota</taxon>
        <taxon>Metazoa</taxon>
        <taxon>Ecdysozoa</taxon>
        <taxon>Arthropoda</taxon>
        <taxon>Hexapoda</taxon>
        <taxon>Insecta</taxon>
        <taxon>Pterygota</taxon>
        <taxon>Neoptera</taxon>
        <taxon>Paraneoptera</taxon>
        <taxon>Hemiptera</taxon>
        <taxon>Sternorrhyncha</taxon>
        <taxon>Aphidomorpha</taxon>
        <taxon>Aphidoidea</taxon>
        <taxon>Aphididae</taxon>
        <taxon>Macrosiphini</taxon>
        <taxon>Macrosiphum</taxon>
    </lineage>
</organism>
<evidence type="ECO:0000313" key="3">
    <source>
        <dbReference type="Proteomes" id="UP001160148"/>
    </source>
</evidence>
<evidence type="ECO:0000256" key="1">
    <source>
        <dbReference type="SAM" id="MobiDB-lite"/>
    </source>
</evidence>
<feature type="compositionally biased region" description="Polar residues" evidence="1">
    <location>
        <begin position="1"/>
        <end position="10"/>
    </location>
</feature>
<dbReference type="Proteomes" id="UP001160148">
    <property type="component" value="Unassembled WGS sequence"/>
</dbReference>